<evidence type="ECO:0000313" key="3">
    <source>
        <dbReference type="Proteomes" id="UP001055115"/>
    </source>
</evidence>
<dbReference type="GO" id="GO:0008168">
    <property type="term" value="F:methyltransferase activity"/>
    <property type="evidence" value="ECO:0007669"/>
    <property type="project" value="UniProtKB-KW"/>
</dbReference>
<evidence type="ECO:0000256" key="1">
    <source>
        <dbReference type="ARBA" id="ARBA00038158"/>
    </source>
</evidence>
<dbReference type="EMBL" id="BQXU01000004">
    <property type="protein sequence ID" value="GKT42088.1"/>
    <property type="molecule type" value="Genomic_DNA"/>
</dbReference>
<evidence type="ECO:0000313" key="2">
    <source>
        <dbReference type="EMBL" id="GKT42088.1"/>
    </source>
</evidence>
<keyword evidence="3" id="KW-1185">Reference proteome</keyword>
<dbReference type="PANTHER" id="PTHR43591:SF24">
    <property type="entry name" value="2-METHOXY-6-POLYPRENYL-1,4-BENZOQUINOL METHYLASE, MITOCHONDRIAL"/>
    <property type="match status" value="1"/>
</dbReference>
<name>A0AA37L561_9PEZI</name>
<gene>
    <name evidence="2" type="ORF">ColSpa_02269</name>
</gene>
<dbReference type="Gene3D" id="3.40.50.150">
    <property type="entry name" value="Vaccinia Virus protein VP39"/>
    <property type="match status" value="1"/>
</dbReference>
<keyword evidence="2" id="KW-0808">Transferase</keyword>
<organism evidence="2 3">
    <name type="scientific">Colletotrichum spaethianum</name>
    <dbReference type="NCBI Taxonomy" id="700344"/>
    <lineage>
        <taxon>Eukaryota</taxon>
        <taxon>Fungi</taxon>
        <taxon>Dikarya</taxon>
        <taxon>Ascomycota</taxon>
        <taxon>Pezizomycotina</taxon>
        <taxon>Sordariomycetes</taxon>
        <taxon>Hypocreomycetidae</taxon>
        <taxon>Glomerellales</taxon>
        <taxon>Glomerellaceae</taxon>
        <taxon>Colletotrichum</taxon>
        <taxon>Colletotrichum spaethianum species complex</taxon>
    </lineage>
</organism>
<dbReference type="PANTHER" id="PTHR43591">
    <property type="entry name" value="METHYLTRANSFERASE"/>
    <property type="match status" value="1"/>
</dbReference>
<sequence>MANNLDNEVHLVADDFDDEVTDSEADLESLHSETTSVKDSIREYRMENGRSYHKYKDGNMQHEICFLTFHGKLGIAPPCEPDAKVGRVLDLGTGTGLWAIEYGDAHPEAEKANYELVSVPPNVRFEVDDMEEEWLYSRPFDYIHSRFINASIADWEKLIRKAYKNLEPGGWYEIQEAAFPIVCDDGTLTPDMPLSRLGSLVTEAAEMFGRPFIEVPSLKKVLLEVGFEDVQLNSYKWPTNTWPKDDHHKRIGEWNLHNFADAAASVAMAPLTRAHNWTKEEVMVFLIGVRKNLRDRNIHAYFPV</sequence>
<keyword evidence="2" id="KW-0489">Methyltransferase</keyword>
<protein>
    <submittedName>
        <fullName evidence="2">Methyltransferase tdiE</fullName>
    </submittedName>
</protein>
<dbReference type="Proteomes" id="UP001055115">
    <property type="component" value="Unassembled WGS sequence"/>
</dbReference>
<dbReference type="CDD" id="cd02440">
    <property type="entry name" value="AdoMet_MTases"/>
    <property type="match status" value="1"/>
</dbReference>
<dbReference type="InterPro" id="IPR029063">
    <property type="entry name" value="SAM-dependent_MTases_sf"/>
</dbReference>
<dbReference type="GeneID" id="73323071"/>
<dbReference type="RefSeq" id="XP_049124438.1">
    <property type="nucleotide sequence ID" value="XM_049268481.1"/>
</dbReference>
<comment type="similarity">
    <text evidence="1">Belongs to the methyltransferase superfamily. LaeA methyltransferase family.</text>
</comment>
<accession>A0AA37L561</accession>
<reference evidence="2 3" key="1">
    <citation type="submission" date="2022-03" db="EMBL/GenBank/DDBJ databases">
        <title>Genome data of Colletotrichum spp.</title>
        <authorList>
            <person name="Utami Y.D."/>
            <person name="Hiruma K."/>
        </authorList>
    </citation>
    <scope>NUCLEOTIDE SEQUENCE [LARGE SCALE GENOMIC DNA]</scope>
    <source>
        <strain evidence="2 3">MAFF 239500</strain>
    </source>
</reference>
<dbReference type="AlphaFoldDB" id="A0AA37L561"/>
<dbReference type="SUPFAM" id="SSF53335">
    <property type="entry name" value="S-adenosyl-L-methionine-dependent methyltransferases"/>
    <property type="match status" value="1"/>
</dbReference>
<comment type="caution">
    <text evidence="2">The sequence shown here is derived from an EMBL/GenBank/DDBJ whole genome shotgun (WGS) entry which is preliminary data.</text>
</comment>
<proteinExistence type="inferred from homology"/>
<dbReference type="GO" id="GO:0032259">
    <property type="term" value="P:methylation"/>
    <property type="evidence" value="ECO:0007669"/>
    <property type="project" value="UniProtKB-KW"/>
</dbReference>
<dbReference type="Pfam" id="PF13489">
    <property type="entry name" value="Methyltransf_23"/>
    <property type="match status" value="1"/>
</dbReference>